<organism evidence="1">
    <name type="scientific">Anguilla anguilla</name>
    <name type="common">European freshwater eel</name>
    <name type="synonym">Muraena anguilla</name>
    <dbReference type="NCBI Taxonomy" id="7936"/>
    <lineage>
        <taxon>Eukaryota</taxon>
        <taxon>Metazoa</taxon>
        <taxon>Chordata</taxon>
        <taxon>Craniata</taxon>
        <taxon>Vertebrata</taxon>
        <taxon>Euteleostomi</taxon>
        <taxon>Actinopterygii</taxon>
        <taxon>Neopterygii</taxon>
        <taxon>Teleostei</taxon>
        <taxon>Anguilliformes</taxon>
        <taxon>Anguillidae</taxon>
        <taxon>Anguilla</taxon>
    </lineage>
</organism>
<dbReference type="AlphaFoldDB" id="A0A0E9VH18"/>
<accession>A0A0E9VH18</accession>
<dbReference type="EMBL" id="GBXM01031286">
    <property type="protein sequence ID" value="JAH77291.1"/>
    <property type="molecule type" value="Transcribed_RNA"/>
</dbReference>
<protein>
    <submittedName>
        <fullName evidence="1">Uncharacterized protein</fullName>
    </submittedName>
</protein>
<evidence type="ECO:0000313" key="1">
    <source>
        <dbReference type="EMBL" id="JAH77291.1"/>
    </source>
</evidence>
<reference evidence="1" key="1">
    <citation type="submission" date="2014-11" db="EMBL/GenBank/DDBJ databases">
        <authorList>
            <person name="Amaro Gonzalez C."/>
        </authorList>
    </citation>
    <scope>NUCLEOTIDE SEQUENCE</scope>
</reference>
<sequence length="39" mass="4254">MPTADHSCPLCVCVECGYFTVCVDCMCVYILSVTCICVE</sequence>
<name>A0A0E9VH18_ANGAN</name>
<proteinExistence type="predicted"/>
<reference evidence="1" key="2">
    <citation type="journal article" date="2015" name="Fish Shellfish Immunol.">
        <title>Early steps in the European eel (Anguilla anguilla)-Vibrio vulnificus interaction in the gills: Role of the RtxA13 toxin.</title>
        <authorList>
            <person name="Callol A."/>
            <person name="Pajuelo D."/>
            <person name="Ebbesson L."/>
            <person name="Teles M."/>
            <person name="MacKenzie S."/>
            <person name="Amaro C."/>
        </authorList>
    </citation>
    <scope>NUCLEOTIDE SEQUENCE</scope>
</reference>